<keyword evidence="1" id="KW-0479">Metal-binding</keyword>
<dbReference type="RefSeq" id="WP_167274451.1">
    <property type="nucleotide sequence ID" value="NZ_JAASQJ010000004.1"/>
</dbReference>
<organism evidence="5 6">
    <name type="scientific">Dyadobacter arcticus</name>
    <dbReference type="NCBI Taxonomy" id="1078754"/>
    <lineage>
        <taxon>Bacteria</taxon>
        <taxon>Pseudomonadati</taxon>
        <taxon>Bacteroidota</taxon>
        <taxon>Cytophagia</taxon>
        <taxon>Cytophagales</taxon>
        <taxon>Spirosomataceae</taxon>
        <taxon>Dyadobacter</taxon>
    </lineage>
</organism>
<dbReference type="InterPro" id="IPR050248">
    <property type="entry name" value="Polysacc_deacetylase_ArnD"/>
</dbReference>
<keyword evidence="3" id="KW-1133">Transmembrane helix</keyword>
<sequence length="256" mass="28859">MKHNLVTFVSITVLALSGIIFWETDFLLPVSILIILLYLGVTAYGSFKIQANYFLKSINQGKTKSIALTFDDGPNPNTTPRILEVLKQKNIKAAFFVIGKNAALYPDILKQIHNDGHTIGNHSFSHHHLIGFFSSKKLKGDLAHCNEVIRDVIGKTPLFFRPPFGVTNPRYASVLNDLQLTPIGWSLRSLDTRAKSKYKIINKIISELKSRDIVLLHDHLKVTADSLEDVIEHCLQKGVKIVPLHQLIQKEPYDQN</sequence>
<dbReference type="PROSITE" id="PS51677">
    <property type="entry name" value="NODB"/>
    <property type="match status" value="1"/>
</dbReference>
<evidence type="ECO:0000256" key="3">
    <source>
        <dbReference type="SAM" id="Phobius"/>
    </source>
</evidence>
<proteinExistence type="predicted"/>
<dbReference type="Proteomes" id="UP001179181">
    <property type="component" value="Unassembled WGS sequence"/>
</dbReference>
<keyword evidence="3" id="KW-0472">Membrane</keyword>
<reference evidence="5 6" key="1">
    <citation type="submission" date="2020-03" db="EMBL/GenBank/DDBJ databases">
        <title>Genomic Encyclopedia of Type Strains, Phase IV (KMG-IV): sequencing the most valuable type-strain genomes for metagenomic binning, comparative biology and taxonomic classification.</title>
        <authorList>
            <person name="Goeker M."/>
        </authorList>
    </citation>
    <scope>NUCLEOTIDE SEQUENCE [LARGE SCALE GENOMIC DNA]</scope>
    <source>
        <strain evidence="5 6">DSM 102865</strain>
    </source>
</reference>
<comment type="caution">
    <text evidence="5">The sequence shown here is derived from an EMBL/GenBank/DDBJ whole genome shotgun (WGS) entry which is preliminary data.</text>
</comment>
<dbReference type="Gene3D" id="3.20.20.370">
    <property type="entry name" value="Glycoside hydrolase/deacetylase"/>
    <property type="match status" value="1"/>
</dbReference>
<keyword evidence="2" id="KW-0378">Hydrolase</keyword>
<name>A0ABX0UQ52_9BACT</name>
<dbReference type="PANTHER" id="PTHR10587">
    <property type="entry name" value="GLYCOSYL TRANSFERASE-RELATED"/>
    <property type="match status" value="1"/>
</dbReference>
<evidence type="ECO:0000313" key="5">
    <source>
        <dbReference type="EMBL" id="NIJ55133.1"/>
    </source>
</evidence>
<keyword evidence="6" id="KW-1185">Reference proteome</keyword>
<accession>A0ABX0UQ52</accession>
<evidence type="ECO:0000313" key="6">
    <source>
        <dbReference type="Proteomes" id="UP001179181"/>
    </source>
</evidence>
<protein>
    <submittedName>
        <fullName evidence="5">Peptidoglycan/xylan/chitin deacetylase (PgdA/CDA1 family)</fullName>
    </submittedName>
</protein>
<dbReference type="Pfam" id="PF01522">
    <property type="entry name" value="Polysacc_deac_1"/>
    <property type="match status" value="1"/>
</dbReference>
<dbReference type="PANTHER" id="PTHR10587:SF133">
    <property type="entry name" value="CHITIN DEACETYLASE 1-RELATED"/>
    <property type="match status" value="1"/>
</dbReference>
<dbReference type="EMBL" id="JAASQJ010000004">
    <property type="protein sequence ID" value="NIJ55133.1"/>
    <property type="molecule type" value="Genomic_DNA"/>
</dbReference>
<dbReference type="InterPro" id="IPR002509">
    <property type="entry name" value="NODB_dom"/>
</dbReference>
<feature type="transmembrane region" description="Helical" evidence="3">
    <location>
        <begin position="28"/>
        <end position="47"/>
    </location>
</feature>
<evidence type="ECO:0000256" key="1">
    <source>
        <dbReference type="ARBA" id="ARBA00022723"/>
    </source>
</evidence>
<keyword evidence="3" id="KW-0812">Transmembrane</keyword>
<evidence type="ECO:0000256" key="2">
    <source>
        <dbReference type="ARBA" id="ARBA00022801"/>
    </source>
</evidence>
<dbReference type="SUPFAM" id="SSF88713">
    <property type="entry name" value="Glycoside hydrolase/deacetylase"/>
    <property type="match status" value="1"/>
</dbReference>
<dbReference type="CDD" id="cd10917">
    <property type="entry name" value="CE4_NodB_like_6s_7s"/>
    <property type="match status" value="1"/>
</dbReference>
<feature type="domain" description="NodB homology" evidence="4">
    <location>
        <begin position="64"/>
        <end position="242"/>
    </location>
</feature>
<feature type="transmembrane region" description="Helical" evidence="3">
    <location>
        <begin position="5"/>
        <end position="22"/>
    </location>
</feature>
<dbReference type="InterPro" id="IPR011330">
    <property type="entry name" value="Glyco_hydro/deAcase_b/a-brl"/>
</dbReference>
<gene>
    <name evidence="5" type="ORF">FHS68_004320</name>
</gene>
<evidence type="ECO:0000259" key="4">
    <source>
        <dbReference type="PROSITE" id="PS51677"/>
    </source>
</evidence>